<organism evidence="2 3">
    <name type="scientific">Phormidesmis priestleyi Ana</name>
    <dbReference type="NCBI Taxonomy" id="1666911"/>
    <lineage>
        <taxon>Bacteria</taxon>
        <taxon>Bacillati</taxon>
        <taxon>Cyanobacteriota</taxon>
        <taxon>Cyanophyceae</taxon>
        <taxon>Leptolyngbyales</taxon>
        <taxon>Leptolyngbyaceae</taxon>
        <taxon>Phormidesmis</taxon>
    </lineage>
</organism>
<gene>
    <name evidence="2" type="primary">mnhE</name>
    <name evidence="2" type="ORF">HLUCCA11_11690</name>
</gene>
<evidence type="ECO:0000256" key="1">
    <source>
        <dbReference type="SAM" id="Phobius"/>
    </source>
</evidence>
<dbReference type="GO" id="GO:0016020">
    <property type="term" value="C:membrane"/>
    <property type="evidence" value="ECO:0007669"/>
    <property type="project" value="InterPro"/>
</dbReference>
<keyword evidence="1" id="KW-0472">Membrane</keyword>
<comment type="caution">
    <text evidence="2">The sequence shown here is derived from an EMBL/GenBank/DDBJ whole genome shotgun (WGS) entry which is preliminary data.</text>
</comment>
<name>A0A0N8KMZ0_9CYAN</name>
<dbReference type="PATRIC" id="fig|1666911.3.peg.4401"/>
<evidence type="ECO:0000313" key="3">
    <source>
        <dbReference type="Proteomes" id="UP000050465"/>
    </source>
</evidence>
<dbReference type="AlphaFoldDB" id="A0A0N8KMZ0"/>
<proteinExistence type="predicted"/>
<reference evidence="2 3" key="1">
    <citation type="submission" date="2015-09" db="EMBL/GenBank/DDBJ databases">
        <title>Identification and resolution of microdiversity through metagenomic sequencing of parallel consortia.</title>
        <authorList>
            <person name="Nelson W.C."/>
            <person name="Romine M.F."/>
            <person name="Lindemann S.R."/>
        </authorList>
    </citation>
    <scope>NUCLEOTIDE SEQUENCE [LARGE SCALE GENOMIC DNA]</scope>
    <source>
        <strain evidence="2">Ana</strain>
    </source>
</reference>
<dbReference type="EMBL" id="LJZR01000014">
    <property type="protein sequence ID" value="KPQ35074.1"/>
    <property type="molecule type" value="Genomic_DNA"/>
</dbReference>
<dbReference type="GO" id="GO:0008324">
    <property type="term" value="F:monoatomic cation transmembrane transporter activity"/>
    <property type="evidence" value="ECO:0007669"/>
    <property type="project" value="InterPro"/>
</dbReference>
<evidence type="ECO:0000313" key="2">
    <source>
        <dbReference type="EMBL" id="KPQ35074.1"/>
    </source>
</evidence>
<keyword evidence="1" id="KW-0812">Transmembrane</keyword>
<protein>
    <submittedName>
        <fullName evidence="2">Multicomponent Na+:H+ antiporter subunit MnhE</fullName>
    </submittedName>
</protein>
<accession>A0A0N8KMZ0</accession>
<feature type="transmembrane region" description="Helical" evidence="1">
    <location>
        <begin position="12"/>
        <end position="35"/>
    </location>
</feature>
<sequence length="135" mass="15138">MSLLDFSFKLMLWFLLTADSSLVNIAIGVAVALLLPQFGASQHRGTSTFGLLKVWLQMLGRIAIAIPQAYFEAFEMMLNPHNVEEVTVVQGEPRETAGLVFLDIFLITFTPKTIVLNYTTHGQYVVHSVRPRRLS</sequence>
<keyword evidence="1" id="KW-1133">Transmembrane helix</keyword>
<dbReference type="STRING" id="1666911.HLUCCA11_11690"/>
<dbReference type="Proteomes" id="UP000050465">
    <property type="component" value="Unassembled WGS sequence"/>
</dbReference>